<dbReference type="InterPro" id="IPR010911">
    <property type="entry name" value="Rab_BD"/>
</dbReference>
<dbReference type="EMBL" id="JAGTTL010000012">
    <property type="protein sequence ID" value="KAK6315096.1"/>
    <property type="molecule type" value="Genomic_DNA"/>
</dbReference>
<reference evidence="6 7" key="1">
    <citation type="submission" date="2021-04" db="EMBL/GenBank/DDBJ databases">
        <authorList>
            <person name="De Guttry C."/>
            <person name="Zahm M."/>
            <person name="Klopp C."/>
            <person name="Cabau C."/>
            <person name="Louis A."/>
            <person name="Berthelot C."/>
            <person name="Parey E."/>
            <person name="Roest Crollius H."/>
            <person name="Montfort J."/>
            <person name="Robinson-Rechavi M."/>
            <person name="Bucao C."/>
            <person name="Bouchez O."/>
            <person name="Gislard M."/>
            <person name="Lluch J."/>
            <person name="Milhes M."/>
            <person name="Lampietro C."/>
            <person name="Lopez Roques C."/>
            <person name="Donnadieu C."/>
            <person name="Braasch I."/>
            <person name="Desvignes T."/>
            <person name="Postlethwait J."/>
            <person name="Bobe J."/>
            <person name="Wedekind C."/>
            <person name="Guiguen Y."/>
        </authorList>
    </citation>
    <scope>NUCLEOTIDE SEQUENCE [LARGE SCALE GENOMIC DNA]</scope>
    <source>
        <strain evidence="6">Cs_M1</strain>
        <tissue evidence="6">Blood</tissue>
    </source>
</reference>
<feature type="compositionally biased region" description="Polar residues" evidence="4">
    <location>
        <begin position="220"/>
        <end position="242"/>
    </location>
</feature>
<dbReference type="GO" id="GO:0030864">
    <property type="term" value="C:cortical actin cytoskeleton"/>
    <property type="evidence" value="ECO:0007669"/>
    <property type="project" value="TreeGrafter"/>
</dbReference>
<feature type="domain" description="RabBD" evidence="5">
    <location>
        <begin position="7"/>
        <end position="125"/>
    </location>
</feature>
<comment type="subcellular location">
    <subcellularLocation>
        <location evidence="1">Cytoplasm</location>
        <location evidence="1">Perinuclear region</location>
    </subcellularLocation>
</comment>
<feature type="compositionally biased region" description="Basic and acidic residues" evidence="4">
    <location>
        <begin position="165"/>
        <end position="174"/>
    </location>
</feature>
<evidence type="ECO:0000313" key="7">
    <source>
        <dbReference type="Proteomes" id="UP001356427"/>
    </source>
</evidence>
<dbReference type="PANTHER" id="PTHR14555">
    <property type="entry name" value="MYELIN-ASSOCIATED OLIGODENDROCYTIC BASIC PROTEIN MOBP -RELATED"/>
    <property type="match status" value="1"/>
</dbReference>
<dbReference type="PANTHER" id="PTHR14555:SF6">
    <property type="entry name" value="RAB EFFECTOR MYRIP"/>
    <property type="match status" value="1"/>
</dbReference>
<evidence type="ECO:0000259" key="5">
    <source>
        <dbReference type="PROSITE" id="PS50916"/>
    </source>
</evidence>
<feature type="compositionally biased region" description="Polar residues" evidence="4">
    <location>
        <begin position="315"/>
        <end position="325"/>
    </location>
</feature>
<feature type="compositionally biased region" description="Polar residues" evidence="4">
    <location>
        <begin position="391"/>
        <end position="405"/>
    </location>
</feature>
<keyword evidence="3" id="KW-0175">Coiled coil</keyword>
<comment type="caution">
    <text evidence="6">The sequence shown here is derived from an EMBL/GenBank/DDBJ whole genome shotgun (WGS) entry which is preliminary data.</text>
</comment>
<dbReference type="Gene3D" id="3.30.40.10">
    <property type="entry name" value="Zinc/RING finger domain, C3HC4 (zinc finger)"/>
    <property type="match status" value="1"/>
</dbReference>
<evidence type="ECO:0000256" key="2">
    <source>
        <dbReference type="ARBA" id="ARBA00022490"/>
    </source>
</evidence>
<dbReference type="InterPro" id="IPR051745">
    <property type="entry name" value="Intracell_Transport_Effector"/>
</dbReference>
<organism evidence="6 7">
    <name type="scientific">Coregonus suidteri</name>
    <dbReference type="NCBI Taxonomy" id="861788"/>
    <lineage>
        <taxon>Eukaryota</taxon>
        <taxon>Metazoa</taxon>
        <taxon>Chordata</taxon>
        <taxon>Craniata</taxon>
        <taxon>Vertebrata</taxon>
        <taxon>Euteleostomi</taxon>
        <taxon>Actinopterygii</taxon>
        <taxon>Neopterygii</taxon>
        <taxon>Teleostei</taxon>
        <taxon>Protacanthopterygii</taxon>
        <taxon>Salmoniformes</taxon>
        <taxon>Salmonidae</taxon>
        <taxon>Coregoninae</taxon>
        <taxon>Coregonus</taxon>
    </lineage>
</organism>
<dbReference type="PROSITE" id="PS50916">
    <property type="entry name" value="RABBD"/>
    <property type="match status" value="1"/>
</dbReference>
<feature type="compositionally biased region" description="Acidic residues" evidence="4">
    <location>
        <begin position="369"/>
        <end position="379"/>
    </location>
</feature>
<evidence type="ECO:0000256" key="4">
    <source>
        <dbReference type="SAM" id="MobiDB-lite"/>
    </source>
</evidence>
<gene>
    <name evidence="6" type="ORF">J4Q44_G00146250</name>
</gene>
<dbReference type="InterPro" id="IPR011011">
    <property type="entry name" value="Znf_FYVE_PHD"/>
</dbReference>
<name>A0AAN8QX72_9TELE</name>
<keyword evidence="2" id="KW-0963">Cytoplasm</keyword>
<dbReference type="SUPFAM" id="SSF57903">
    <property type="entry name" value="FYVE/PHD zinc finger"/>
    <property type="match status" value="1"/>
</dbReference>
<dbReference type="FunFam" id="3.30.40.10:FF:000018">
    <property type="entry name" value="Synaptotagmin-like 5, isoform CRA_a"/>
    <property type="match status" value="1"/>
</dbReference>
<feature type="compositionally biased region" description="Polar residues" evidence="4">
    <location>
        <begin position="257"/>
        <end position="268"/>
    </location>
</feature>
<evidence type="ECO:0000256" key="3">
    <source>
        <dbReference type="SAM" id="Coils"/>
    </source>
</evidence>
<dbReference type="InterPro" id="IPR041282">
    <property type="entry name" value="FYVE_2"/>
</dbReference>
<protein>
    <recommendedName>
        <fullName evidence="5">RabBD domain-containing protein</fullName>
    </recommendedName>
</protein>
<dbReference type="GO" id="GO:0003779">
    <property type="term" value="F:actin binding"/>
    <property type="evidence" value="ECO:0007669"/>
    <property type="project" value="TreeGrafter"/>
</dbReference>
<keyword evidence="7" id="KW-1185">Reference proteome</keyword>
<dbReference type="InterPro" id="IPR013083">
    <property type="entry name" value="Znf_RING/FYVE/PHD"/>
</dbReference>
<sequence length="405" mass="44581">MEKSAEELNLSFLLEHEREIILSVLQKDEKLRKREEKRIRKLKNELVEIRRKGLRRPQEVGERQCARCLKGLGLIFDRGELCEECLQRVCSDCRVMPPEGKQWKCSICAKVSELKVVTGEWFLEERSKRFDQGAVLSSDVIKQSIMSSPAGSPHRKSPAPGDTVHTPERPDKSKSGRSAVRNLVDGAKRKGKGMRMEKRGSCPSLKPENEVDGGSVFPSVPNTDTYSVHSARSAPRSTTCSAPHSHRGSAVVLETSGFPTVPNNLRSQTPERDRFPTPSSKSRRVRPEGAESVASFRSSDSVFDKMSDTVPGQGRTESGTTTPTIAVSRASVSSDRSRSEVDLSVPGSASDEALSLRSRSVPGLNDTEFNNDEKDEDIDALMSAHSKATSRRVSSAMSTGQWPQG</sequence>
<dbReference type="GO" id="GO:0006886">
    <property type="term" value="P:intracellular protein transport"/>
    <property type="evidence" value="ECO:0007669"/>
    <property type="project" value="InterPro"/>
</dbReference>
<dbReference type="Pfam" id="PF02318">
    <property type="entry name" value="FYVE_2"/>
    <property type="match status" value="1"/>
</dbReference>
<dbReference type="GO" id="GO:0048471">
    <property type="term" value="C:perinuclear region of cytoplasm"/>
    <property type="evidence" value="ECO:0007669"/>
    <property type="project" value="UniProtKB-SubCell"/>
</dbReference>
<dbReference type="Proteomes" id="UP001356427">
    <property type="component" value="Unassembled WGS sequence"/>
</dbReference>
<evidence type="ECO:0000256" key="1">
    <source>
        <dbReference type="ARBA" id="ARBA00004556"/>
    </source>
</evidence>
<accession>A0AAN8QX72</accession>
<feature type="region of interest" description="Disordered" evidence="4">
    <location>
        <begin position="146"/>
        <end position="405"/>
    </location>
</feature>
<feature type="coiled-coil region" evidence="3">
    <location>
        <begin position="25"/>
        <end position="52"/>
    </location>
</feature>
<evidence type="ECO:0000313" key="6">
    <source>
        <dbReference type="EMBL" id="KAK6315096.1"/>
    </source>
</evidence>
<dbReference type="AlphaFoldDB" id="A0AAN8QX72"/>
<proteinExistence type="predicted"/>
<dbReference type="GO" id="GO:0031267">
    <property type="term" value="F:small GTPase binding"/>
    <property type="evidence" value="ECO:0007669"/>
    <property type="project" value="InterPro"/>
</dbReference>
<dbReference type="GO" id="GO:0017022">
    <property type="term" value="F:myosin binding"/>
    <property type="evidence" value="ECO:0007669"/>
    <property type="project" value="TreeGrafter"/>
</dbReference>